<keyword evidence="3" id="KW-1185">Reference proteome</keyword>
<evidence type="ECO:0000313" key="2">
    <source>
        <dbReference type="EMBL" id="QHC49914.1"/>
    </source>
</evidence>
<dbReference type="Proteomes" id="UP000464013">
    <property type="component" value="Chromosome"/>
</dbReference>
<dbReference type="OrthoDB" id="7833020at2"/>
<proteinExistence type="predicted"/>
<dbReference type="InterPro" id="IPR025391">
    <property type="entry name" value="DUF4123"/>
</dbReference>
<dbReference type="EMBL" id="CP035042">
    <property type="protein sequence ID" value="QHC49914.1"/>
    <property type="molecule type" value="Genomic_DNA"/>
</dbReference>
<evidence type="ECO:0000259" key="1">
    <source>
        <dbReference type="Pfam" id="PF13503"/>
    </source>
</evidence>
<sequence>MEHAIWGHEATPRGGATNEYGPWMGRCFFRQWLEKPSGSDPFAEPSFKDYSCHAAVWTSSRAGFLDVVTRYLETQGYVLTWDEDVLPVVQWMTQYGYHADALTLSPRVGPEHLLEMGDFTRIDECGMPIQETWLGIEDIAEVEPLDAQFGVHPMKHVPDTLREPLFGQPVPTDEEVERAGGDTTKVPPVRTFALLDAAKGQWLQERIEESGLPFRCLFTGKAGEELKAVAPYLVELAEENDFTRQLFSRSGFPSDLWDREPGIFIRSRGTLEELWKHCRKFTRVRDAQGRWFHLRFWESRYAVAYYQAIVHDRERVQHWFLCGGAAPLSIMAVCTRRRCAWVFAPSEELPPQRPRAPFLYAEQEREAFVQVRKQDFAWKLDKYLSERFSDFSANRDDERQGIAISLIDEAQRFGMEVERAVADFALASMMLGRPLADEPALKRLLDANMNALNKGQLLLRAVQELNDEERKTIRSHDG</sequence>
<reference evidence="2 3" key="1">
    <citation type="submission" date="2019-01" db="EMBL/GenBank/DDBJ databases">
        <title>Complete genome of a denitifying bacterium Halomons sp. BC-M4-5.</title>
        <authorList>
            <person name="Wang L."/>
            <person name="Shao Z."/>
        </authorList>
    </citation>
    <scope>NUCLEOTIDE SEQUENCE [LARGE SCALE GENOMIC DNA]</scope>
    <source>
        <strain evidence="2 3">BC-M4-5</strain>
    </source>
</reference>
<dbReference type="KEGG" id="htx:EKK97_10250"/>
<evidence type="ECO:0000313" key="3">
    <source>
        <dbReference type="Proteomes" id="UP000464013"/>
    </source>
</evidence>
<dbReference type="RefSeq" id="WP_159551643.1">
    <property type="nucleotide sequence ID" value="NZ_CP035042.1"/>
</dbReference>
<accession>A0A6I6SND0</accession>
<protein>
    <submittedName>
        <fullName evidence="2">DUF4123 domain-containing protein</fullName>
    </submittedName>
</protein>
<dbReference type="Pfam" id="PF13503">
    <property type="entry name" value="DUF4123"/>
    <property type="match status" value="1"/>
</dbReference>
<gene>
    <name evidence="2" type="ORF">EKK97_10250</name>
</gene>
<dbReference type="AlphaFoldDB" id="A0A6I6SND0"/>
<feature type="domain" description="DUF4123" evidence="1">
    <location>
        <begin position="192"/>
        <end position="308"/>
    </location>
</feature>
<name>A0A6I6SND0_9GAMM</name>
<organism evidence="2 3">
    <name type="scientific">Billgrantia tianxiuensis</name>
    <dbReference type="NCBI Taxonomy" id="2497861"/>
    <lineage>
        <taxon>Bacteria</taxon>
        <taxon>Pseudomonadati</taxon>
        <taxon>Pseudomonadota</taxon>
        <taxon>Gammaproteobacteria</taxon>
        <taxon>Oceanospirillales</taxon>
        <taxon>Halomonadaceae</taxon>
        <taxon>Billgrantia</taxon>
    </lineage>
</organism>